<name>A0ACB9BCR2_ARCLA</name>
<gene>
    <name evidence="1" type="ORF">L6452_21223</name>
</gene>
<keyword evidence="2" id="KW-1185">Reference proteome</keyword>
<dbReference type="EMBL" id="CM042052">
    <property type="protein sequence ID" value="KAI3720307.1"/>
    <property type="molecule type" value="Genomic_DNA"/>
</dbReference>
<proteinExistence type="predicted"/>
<evidence type="ECO:0000313" key="2">
    <source>
        <dbReference type="Proteomes" id="UP001055879"/>
    </source>
</evidence>
<reference evidence="2" key="1">
    <citation type="journal article" date="2022" name="Mol. Ecol. Resour.">
        <title>The genomes of chicory, endive, great burdock and yacon provide insights into Asteraceae palaeo-polyploidization history and plant inulin production.</title>
        <authorList>
            <person name="Fan W."/>
            <person name="Wang S."/>
            <person name="Wang H."/>
            <person name="Wang A."/>
            <person name="Jiang F."/>
            <person name="Liu H."/>
            <person name="Zhao H."/>
            <person name="Xu D."/>
            <person name="Zhang Y."/>
        </authorList>
    </citation>
    <scope>NUCLEOTIDE SEQUENCE [LARGE SCALE GENOMIC DNA]</scope>
    <source>
        <strain evidence="2">cv. Niubang</strain>
    </source>
</reference>
<accession>A0ACB9BCR2</accession>
<sequence length="114" mass="12772">MMPPPSQSSGMMSSIPQMMPPQYGQQPMRMYAPMPNGYQMAVPQGTMNPPGGSSPFDLYQLRLVVMIDVVAIKVGRLSSISQFFRDHYSHNFFVYFPFNGFSNRDLSAAEHASN</sequence>
<organism evidence="1 2">
    <name type="scientific">Arctium lappa</name>
    <name type="common">Greater burdock</name>
    <name type="synonym">Lappa major</name>
    <dbReference type="NCBI Taxonomy" id="4217"/>
    <lineage>
        <taxon>Eukaryota</taxon>
        <taxon>Viridiplantae</taxon>
        <taxon>Streptophyta</taxon>
        <taxon>Embryophyta</taxon>
        <taxon>Tracheophyta</taxon>
        <taxon>Spermatophyta</taxon>
        <taxon>Magnoliopsida</taxon>
        <taxon>eudicotyledons</taxon>
        <taxon>Gunneridae</taxon>
        <taxon>Pentapetalae</taxon>
        <taxon>asterids</taxon>
        <taxon>campanulids</taxon>
        <taxon>Asterales</taxon>
        <taxon>Asteraceae</taxon>
        <taxon>Carduoideae</taxon>
        <taxon>Cardueae</taxon>
        <taxon>Arctiinae</taxon>
        <taxon>Arctium</taxon>
    </lineage>
</organism>
<comment type="caution">
    <text evidence="1">The sequence shown here is derived from an EMBL/GenBank/DDBJ whole genome shotgun (WGS) entry which is preliminary data.</text>
</comment>
<dbReference type="Proteomes" id="UP001055879">
    <property type="component" value="Linkage Group LG06"/>
</dbReference>
<protein>
    <submittedName>
        <fullName evidence="1">Uncharacterized protein</fullName>
    </submittedName>
</protein>
<reference evidence="1 2" key="2">
    <citation type="journal article" date="2022" name="Mol. Ecol. Resour.">
        <title>The genomes of chicory, endive, great burdock and yacon provide insights into Asteraceae paleo-polyploidization history and plant inulin production.</title>
        <authorList>
            <person name="Fan W."/>
            <person name="Wang S."/>
            <person name="Wang H."/>
            <person name="Wang A."/>
            <person name="Jiang F."/>
            <person name="Liu H."/>
            <person name="Zhao H."/>
            <person name="Xu D."/>
            <person name="Zhang Y."/>
        </authorList>
    </citation>
    <scope>NUCLEOTIDE SEQUENCE [LARGE SCALE GENOMIC DNA]</scope>
    <source>
        <strain evidence="2">cv. Niubang</strain>
    </source>
</reference>
<evidence type="ECO:0000313" key="1">
    <source>
        <dbReference type="EMBL" id="KAI3720307.1"/>
    </source>
</evidence>